<feature type="non-terminal residue" evidence="1">
    <location>
        <position position="97"/>
    </location>
</feature>
<evidence type="ECO:0000313" key="2">
    <source>
        <dbReference type="Proteomes" id="UP000712673"/>
    </source>
</evidence>
<dbReference type="Proteomes" id="UP000712673">
    <property type="component" value="Unassembled WGS sequence"/>
</dbReference>
<dbReference type="EMBL" id="VGLS01001263">
    <property type="protein sequence ID" value="MBM3227227.1"/>
    <property type="molecule type" value="Genomic_DNA"/>
</dbReference>
<evidence type="ECO:0000313" key="1">
    <source>
        <dbReference type="EMBL" id="MBM3227227.1"/>
    </source>
</evidence>
<reference evidence="1" key="1">
    <citation type="submission" date="2019-03" db="EMBL/GenBank/DDBJ databases">
        <title>Lake Tanganyika Metagenome-Assembled Genomes (MAGs).</title>
        <authorList>
            <person name="Tran P."/>
        </authorList>
    </citation>
    <scope>NUCLEOTIDE SEQUENCE</scope>
    <source>
        <strain evidence="1">K_DeepCast_65m_m2_066</strain>
    </source>
</reference>
<comment type="caution">
    <text evidence="1">The sequence shown here is derived from an EMBL/GenBank/DDBJ whole genome shotgun (WGS) entry which is preliminary data.</text>
</comment>
<protein>
    <submittedName>
        <fullName evidence="1">Uncharacterized protein</fullName>
    </submittedName>
</protein>
<proteinExistence type="predicted"/>
<name>A0A937W969_UNCTE</name>
<dbReference type="AlphaFoldDB" id="A0A937W969"/>
<organism evidence="1 2">
    <name type="scientific">Tectimicrobiota bacterium</name>
    <dbReference type="NCBI Taxonomy" id="2528274"/>
    <lineage>
        <taxon>Bacteria</taxon>
        <taxon>Pseudomonadati</taxon>
        <taxon>Nitrospinota/Tectimicrobiota group</taxon>
        <taxon>Candidatus Tectimicrobiota</taxon>
    </lineage>
</organism>
<accession>A0A937W969</accession>
<gene>
    <name evidence="1" type="ORF">FJZ47_25960</name>
</gene>
<dbReference type="PROSITE" id="PS51257">
    <property type="entry name" value="PROKAR_LIPOPROTEIN"/>
    <property type="match status" value="1"/>
</dbReference>
<sequence length="97" mass="10065">MTWNAKTQPQGQHRRAGLALLSVLALWLPFTLLGCDGGGGSNNAANPAPTNQFASATAASLTNQAFAFSRGLSQNLATRLGLPANQAFTLQFGTFTG</sequence>